<reference evidence="2 3" key="1">
    <citation type="journal article" date="2024" name="IMA Fungus">
        <title>Apiospora arundinis, a panoply of carbohydrate-active enzymes and secondary metabolites.</title>
        <authorList>
            <person name="Sorensen T."/>
            <person name="Petersen C."/>
            <person name="Muurmann A.T."/>
            <person name="Christiansen J.V."/>
            <person name="Brundto M.L."/>
            <person name="Overgaard C.K."/>
            <person name="Boysen A.T."/>
            <person name="Wollenberg R.D."/>
            <person name="Larsen T.O."/>
            <person name="Sorensen J.L."/>
            <person name="Nielsen K.L."/>
            <person name="Sondergaard T.E."/>
        </authorList>
    </citation>
    <scope>NUCLEOTIDE SEQUENCE [LARGE SCALE GENOMIC DNA]</scope>
    <source>
        <strain evidence="2 3">AAU 773</strain>
    </source>
</reference>
<dbReference type="Proteomes" id="UP001390339">
    <property type="component" value="Unassembled WGS sequence"/>
</dbReference>
<evidence type="ECO:0000313" key="2">
    <source>
        <dbReference type="EMBL" id="KAK8880115.1"/>
    </source>
</evidence>
<evidence type="ECO:0000256" key="1">
    <source>
        <dbReference type="SAM" id="SignalP"/>
    </source>
</evidence>
<keyword evidence="1" id="KW-0732">Signal</keyword>
<comment type="caution">
    <text evidence="2">The sequence shown here is derived from an EMBL/GenBank/DDBJ whole genome shotgun (WGS) entry which is preliminary data.</text>
</comment>
<gene>
    <name evidence="2" type="ORF">PGQ11_001409</name>
</gene>
<evidence type="ECO:0000313" key="3">
    <source>
        <dbReference type="Proteomes" id="UP001390339"/>
    </source>
</evidence>
<organism evidence="2 3">
    <name type="scientific">Apiospora arundinis</name>
    <dbReference type="NCBI Taxonomy" id="335852"/>
    <lineage>
        <taxon>Eukaryota</taxon>
        <taxon>Fungi</taxon>
        <taxon>Dikarya</taxon>
        <taxon>Ascomycota</taxon>
        <taxon>Pezizomycotina</taxon>
        <taxon>Sordariomycetes</taxon>
        <taxon>Xylariomycetidae</taxon>
        <taxon>Amphisphaeriales</taxon>
        <taxon>Apiosporaceae</taxon>
        <taxon>Apiospora</taxon>
    </lineage>
</organism>
<feature type="chain" id="PRO_5046973559" evidence="1">
    <location>
        <begin position="18"/>
        <end position="206"/>
    </location>
</feature>
<keyword evidence="3" id="KW-1185">Reference proteome</keyword>
<name>A0ABR2JPY2_9PEZI</name>
<protein>
    <submittedName>
        <fullName evidence="2">Uncharacterized protein</fullName>
    </submittedName>
</protein>
<dbReference type="EMBL" id="JAPCWZ010000001">
    <property type="protein sequence ID" value="KAK8880115.1"/>
    <property type="molecule type" value="Genomic_DNA"/>
</dbReference>
<proteinExistence type="predicted"/>
<feature type="signal peptide" evidence="1">
    <location>
        <begin position="1"/>
        <end position="17"/>
    </location>
</feature>
<sequence>MQFTYVASLLLAGLAAASPIERRAVVQAVDQIIEISPKSQTCDGSKDCRTAEQAAPLLIQAFQDYKIYSAGQIAGVLALMAFESVDFKYKHNMSPGRPGQGTADMQMYPNNIKYAAAIPELKSKASAYTENSPDDKKNELLALVTDDKYNFGSGPWYLTTQCDKGVQTALAAGDDAGFAAYMKCVGVTVTEDRNAYWQRAKKAFSL</sequence>
<accession>A0ABR2JPY2</accession>